<proteinExistence type="predicted"/>
<dbReference type="EMBL" id="UINC01047219">
    <property type="protein sequence ID" value="SVB56211.1"/>
    <property type="molecule type" value="Genomic_DNA"/>
</dbReference>
<sequence length="41" mass="4688">MLTGAGMHSHLKNLRFIQAELTTSSIGQHNKYSFAQKTRFH</sequence>
<reference evidence="1" key="1">
    <citation type="submission" date="2018-05" db="EMBL/GenBank/DDBJ databases">
        <authorList>
            <person name="Lanie J.A."/>
            <person name="Ng W.-L."/>
            <person name="Kazmierczak K.M."/>
            <person name="Andrzejewski T.M."/>
            <person name="Davidsen T.M."/>
            <person name="Wayne K.J."/>
            <person name="Tettelin H."/>
            <person name="Glass J.I."/>
            <person name="Rusch D."/>
            <person name="Podicherti R."/>
            <person name="Tsui H.-C.T."/>
            <person name="Winkler M.E."/>
        </authorList>
    </citation>
    <scope>NUCLEOTIDE SEQUENCE</scope>
</reference>
<evidence type="ECO:0000313" key="1">
    <source>
        <dbReference type="EMBL" id="SVB56211.1"/>
    </source>
</evidence>
<name>A0A382F248_9ZZZZ</name>
<gene>
    <name evidence="1" type="ORF">METZ01_LOCUS209065</name>
</gene>
<protein>
    <submittedName>
        <fullName evidence="1">Uncharacterized protein</fullName>
    </submittedName>
</protein>
<dbReference type="AlphaFoldDB" id="A0A382F248"/>
<accession>A0A382F248</accession>
<organism evidence="1">
    <name type="scientific">marine metagenome</name>
    <dbReference type="NCBI Taxonomy" id="408172"/>
    <lineage>
        <taxon>unclassified sequences</taxon>
        <taxon>metagenomes</taxon>
        <taxon>ecological metagenomes</taxon>
    </lineage>
</organism>